<evidence type="ECO:0000256" key="8">
    <source>
        <dbReference type="HAMAP-Rule" id="MF_00127"/>
    </source>
</evidence>
<dbReference type="Gene3D" id="3.40.50.800">
    <property type="entry name" value="Anticodon-binding domain"/>
    <property type="match status" value="1"/>
</dbReference>
<sequence length="412" mass="46125">MAQNKIQTLKGFRDFLPEQAKKRQWLTRRIEAVFELWGYDPLETPTLEPLELFAGQIGEEEQLFFKFEDNAGRQVALRYDQTVPTCRVVGQYAQVLPMPFRRYQIQPVFRAEKPQKGRYREFTQCDADIFGVASPLADAEVIALSLDIYRRLGFPNALVLVNDRSLLSDLPYKAIVAIDKLEKIGEAGVITEMIAKGIDETTAREYLIKVRALTPNETIRIIFDYLDKSGFDSSWYKFEPTLARSFSYSTGPIWEVKIPGFDSGSVLGGERYDQLVERVSGINVSGTGFGLGFDRTLEAAEQLGLIPSFKTGSQVLICTLGKDNLNLSLILTSALRDNGGVNTEIYPDPEAKLDKQLKYANKKGIPFVAILGENEIKNQTVTVKNMASGEQTSLPLDKPDELAAYVQTPPVQ</sequence>
<organism evidence="11 12">
    <name type="scientific">Candidatus Collierbacteria bacterium RIFCSPHIGHO2_01_FULL_50_25</name>
    <dbReference type="NCBI Taxonomy" id="1817722"/>
    <lineage>
        <taxon>Bacteria</taxon>
        <taxon>Candidatus Collieribacteriota</taxon>
    </lineage>
</organism>
<evidence type="ECO:0000313" key="12">
    <source>
        <dbReference type="Proteomes" id="UP000177979"/>
    </source>
</evidence>
<dbReference type="PANTHER" id="PTHR11476">
    <property type="entry name" value="HISTIDYL-TRNA SYNTHETASE"/>
    <property type="match status" value="1"/>
</dbReference>
<dbReference type="HAMAP" id="MF_00127">
    <property type="entry name" value="His_tRNA_synth"/>
    <property type="match status" value="1"/>
</dbReference>
<dbReference type="EC" id="6.1.1.21" evidence="8"/>
<dbReference type="Proteomes" id="UP000177979">
    <property type="component" value="Unassembled WGS sequence"/>
</dbReference>
<evidence type="ECO:0000256" key="5">
    <source>
        <dbReference type="ARBA" id="ARBA00022917"/>
    </source>
</evidence>
<accession>A0A1F5EY17</accession>
<keyword evidence="4 8" id="KW-0067">ATP-binding</keyword>
<dbReference type="InterPro" id="IPR004154">
    <property type="entry name" value="Anticodon-bd"/>
</dbReference>
<gene>
    <name evidence="8" type="primary">hisS</name>
    <name evidence="11" type="ORF">A2703_02700</name>
</gene>
<comment type="similarity">
    <text evidence="1 8">Belongs to the class-II aminoacyl-tRNA synthetase family.</text>
</comment>
<feature type="domain" description="Aminoacyl-transfer RNA synthetases class-II family profile" evidence="10">
    <location>
        <begin position="26"/>
        <end position="347"/>
    </location>
</feature>
<dbReference type="SUPFAM" id="SSF55681">
    <property type="entry name" value="Class II aaRS and biotin synthetases"/>
    <property type="match status" value="1"/>
</dbReference>
<evidence type="ECO:0000256" key="4">
    <source>
        <dbReference type="ARBA" id="ARBA00022840"/>
    </source>
</evidence>
<dbReference type="Gene3D" id="3.30.930.10">
    <property type="entry name" value="Bira Bifunctional Protein, Domain 2"/>
    <property type="match status" value="1"/>
</dbReference>
<dbReference type="GO" id="GO:0006427">
    <property type="term" value="P:histidyl-tRNA aminoacylation"/>
    <property type="evidence" value="ECO:0007669"/>
    <property type="project" value="UniProtKB-UniRule"/>
</dbReference>
<dbReference type="EMBL" id="MFAG01000009">
    <property type="protein sequence ID" value="OGD72250.1"/>
    <property type="molecule type" value="Genomic_DNA"/>
</dbReference>
<dbReference type="AlphaFoldDB" id="A0A1F5EY17"/>
<dbReference type="GO" id="GO:0005524">
    <property type="term" value="F:ATP binding"/>
    <property type="evidence" value="ECO:0007669"/>
    <property type="project" value="UniProtKB-UniRule"/>
</dbReference>
<dbReference type="GO" id="GO:0005737">
    <property type="term" value="C:cytoplasm"/>
    <property type="evidence" value="ECO:0007669"/>
    <property type="project" value="UniProtKB-SubCell"/>
</dbReference>
<evidence type="ECO:0000313" key="11">
    <source>
        <dbReference type="EMBL" id="OGD72250.1"/>
    </source>
</evidence>
<comment type="catalytic activity">
    <reaction evidence="7 8">
        <text>tRNA(His) + L-histidine + ATP = L-histidyl-tRNA(His) + AMP + diphosphate + H(+)</text>
        <dbReference type="Rhea" id="RHEA:17313"/>
        <dbReference type="Rhea" id="RHEA-COMP:9665"/>
        <dbReference type="Rhea" id="RHEA-COMP:9689"/>
        <dbReference type="ChEBI" id="CHEBI:15378"/>
        <dbReference type="ChEBI" id="CHEBI:30616"/>
        <dbReference type="ChEBI" id="CHEBI:33019"/>
        <dbReference type="ChEBI" id="CHEBI:57595"/>
        <dbReference type="ChEBI" id="CHEBI:78442"/>
        <dbReference type="ChEBI" id="CHEBI:78527"/>
        <dbReference type="ChEBI" id="CHEBI:456215"/>
        <dbReference type="EC" id="6.1.1.21"/>
    </reaction>
</comment>
<keyword evidence="8" id="KW-0963">Cytoplasm</keyword>
<feature type="binding site" evidence="9">
    <location>
        <position position="128"/>
    </location>
    <ligand>
        <name>L-histidine</name>
        <dbReference type="ChEBI" id="CHEBI:57595"/>
    </ligand>
</feature>
<dbReference type="InterPro" id="IPR036621">
    <property type="entry name" value="Anticodon-bd_dom_sf"/>
</dbReference>
<evidence type="ECO:0000256" key="2">
    <source>
        <dbReference type="ARBA" id="ARBA00022598"/>
    </source>
</evidence>
<evidence type="ECO:0000256" key="3">
    <source>
        <dbReference type="ARBA" id="ARBA00022741"/>
    </source>
</evidence>
<dbReference type="CDD" id="cd00859">
    <property type="entry name" value="HisRS_anticodon"/>
    <property type="match status" value="1"/>
</dbReference>
<dbReference type="PIRSF" id="PIRSF001549">
    <property type="entry name" value="His-tRNA_synth"/>
    <property type="match status" value="1"/>
</dbReference>
<evidence type="ECO:0000256" key="6">
    <source>
        <dbReference type="ARBA" id="ARBA00023146"/>
    </source>
</evidence>
<keyword evidence="6 8" id="KW-0030">Aminoacyl-tRNA synthetase</keyword>
<comment type="subcellular location">
    <subcellularLocation>
        <location evidence="8">Cytoplasm</location>
    </subcellularLocation>
</comment>
<dbReference type="STRING" id="1817722.A2703_02700"/>
<dbReference type="InterPro" id="IPR033656">
    <property type="entry name" value="HisRS_anticodon"/>
</dbReference>
<protein>
    <recommendedName>
        <fullName evidence="8">Histidine--tRNA ligase</fullName>
        <ecNumber evidence="8">6.1.1.21</ecNumber>
    </recommendedName>
    <alternativeName>
        <fullName evidence="8">Histidyl-tRNA synthetase</fullName>
        <shortName evidence="8">HisRS</shortName>
    </alternativeName>
</protein>
<evidence type="ECO:0000256" key="7">
    <source>
        <dbReference type="ARBA" id="ARBA00047639"/>
    </source>
</evidence>
<dbReference type="PANTHER" id="PTHR11476:SF7">
    <property type="entry name" value="HISTIDINE--TRNA LIGASE"/>
    <property type="match status" value="1"/>
</dbReference>
<dbReference type="Pfam" id="PF13393">
    <property type="entry name" value="tRNA-synt_His"/>
    <property type="match status" value="1"/>
</dbReference>
<dbReference type="NCBIfam" id="TIGR00442">
    <property type="entry name" value="hisS"/>
    <property type="match status" value="1"/>
</dbReference>
<dbReference type="InterPro" id="IPR041715">
    <property type="entry name" value="HisRS-like_core"/>
</dbReference>
<dbReference type="InterPro" id="IPR006195">
    <property type="entry name" value="aa-tRNA-synth_II"/>
</dbReference>
<dbReference type="InterPro" id="IPR015807">
    <property type="entry name" value="His-tRNA-ligase"/>
</dbReference>
<evidence type="ECO:0000256" key="1">
    <source>
        <dbReference type="ARBA" id="ARBA00008226"/>
    </source>
</evidence>
<feature type="binding site" evidence="9">
    <location>
        <begin position="80"/>
        <end position="82"/>
    </location>
    <ligand>
        <name>L-histidine</name>
        <dbReference type="ChEBI" id="CHEBI:57595"/>
    </ligand>
</feature>
<keyword evidence="3 8" id="KW-0547">Nucleotide-binding</keyword>
<dbReference type="Pfam" id="PF03129">
    <property type="entry name" value="HGTP_anticodon"/>
    <property type="match status" value="1"/>
</dbReference>
<reference evidence="11 12" key="1">
    <citation type="journal article" date="2016" name="Nat. Commun.">
        <title>Thousands of microbial genomes shed light on interconnected biogeochemical processes in an aquifer system.</title>
        <authorList>
            <person name="Anantharaman K."/>
            <person name="Brown C.T."/>
            <person name="Hug L.A."/>
            <person name="Sharon I."/>
            <person name="Castelle C.J."/>
            <person name="Probst A.J."/>
            <person name="Thomas B.C."/>
            <person name="Singh A."/>
            <person name="Wilkins M.J."/>
            <person name="Karaoz U."/>
            <person name="Brodie E.L."/>
            <person name="Williams K.H."/>
            <person name="Hubbard S.S."/>
            <person name="Banfield J.F."/>
        </authorList>
    </citation>
    <scope>NUCLEOTIDE SEQUENCE [LARGE SCALE GENOMIC DNA]</scope>
</reference>
<evidence type="ECO:0000256" key="9">
    <source>
        <dbReference type="PIRSR" id="PIRSR001549-1"/>
    </source>
</evidence>
<evidence type="ECO:0000259" key="10">
    <source>
        <dbReference type="PROSITE" id="PS50862"/>
    </source>
</evidence>
<comment type="subunit">
    <text evidence="8">Homodimer.</text>
</comment>
<keyword evidence="2 8" id="KW-0436">Ligase</keyword>
<comment type="caution">
    <text evidence="11">The sequence shown here is derived from an EMBL/GenBank/DDBJ whole genome shotgun (WGS) entry which is preliminary data.</text>
</comment>
<feature type="binding site" evidence="9">
    <location>
        <position position="110"/>
    </location>
    <ligand>
        <name>L-histidine</name>
        <dbReference type="ChEBI" id="CHEBI:57595"/>
    </ligand>
</feature>
<proteinExistence type="inferred from homology"/>
<name>A0A1F5EY17_9BACT</name>
<dbReference type="InterPro" id="IPR045864">
    <property type="entry name" value="aa-tRNA-synth_II/BPL/LPL"/>
</dbReference>
<dbReference type="GO" id="GO:0004821">
    <property type="term" value="F:histidine-tRNA ligase activity"/>
    <property type="evidence" value="ECO:0007669"/>
    <property type="project" value="UniProtKB-UniRule"/>
</dbReference>
<dbReference type="SUPFAM" id="SSF52954">
    <property type="entry name" value="Class II aaRS ABD-related"/>
    <property type="match status" value="1"/>
</dbReference>
<dbReference type="InterPro" id="IPR004516">
    <property type="entry name" value="HisRS/HisZ"/>
</dbReference>
<keyword evidence="5 8" id="KW-0648">Protein biosynthesis</keyword>
<feature type="binding site" evidence="9">
    <location>
        <position position="244"/>
    </location>
    <ligand>
        <name>L-histidine</name>
        <dbReference type="ChEBI" id="CHEBI:57595"/>
    </ligand>
</feature>
<feature type="binding site" evidence="9">
    <location>
        <position position="124"/>
    </location>
    <ligand>
        <name>L-histidine</name>
        <dbReference type="ChEBI" id="CHEBI:57595"/>
    </ligand>
</feature>
<dbReference type="CDD" id="cd00773">
    <property type="entry name" value="HisRS-like_core"/>
    <property type="match status" value="1"/>
</dbReference>
<dbReference type="PROSITE" id="PS50862">
    <property type="entry name" value="AA_TRNA_LIGASE_II"/>
    <property type="match status" value="1"/>
</dbReference>